<name>A0AAW3AWH3_9TRYP</name>
<dbReference type="SUPFAM" id="SSF57184">
    <property type="entry name" value="Growth factor receptor domain"/>
    <property type="match status" value="2"/>
</dbReference>
<reference evidence="3 4" key="1">
    <citation type="submission" date="2024-02" db="EMBL/GenBank/DDBJ databases">
        <title>FIRST GENOME SEQUENCES OF Leishmania (Viannia) shawi, Leishmania (Viannia) lindenbergi AND Leishmania (Viannia) utingensis.</title>
        <authorList>
            <person name="Resadore F."/>
            <person name="Custodio M.G.F."/>
            <person name="Boite M.C."/>
            <person name="Cupolillo E."/>
            <person name="Ferreira G.E.M."/>
        </authorList>
    </citation>
    <scope>NUCLEOTIDE SEQUENCE [LARGE SCALE GENOMIC DNA]</scope>
    <source>
        <strain evidence="3 4">ITUB/BR/1977/M4964</strain>
    </source>
</reference>
<comment type="caution">
    <text evidence="3">The sequence shown here is derived from an EMBL/GenBank/DDBJ whole genome shotgun (WGS) entry which is preliminary data.</text>
</comment>
<sequence length="588" mass="59613">MAPLAPRCCAPALLCAVLVLAAVLVRAESVTVTDDLTMSGASFNDYTMTLGLASSTADVVTVQLMNSQVSGKGLTVQSSGDGLASSARLSMSMLLTTVTQAAITFSGAMPANSDIRIVSTIGSLTSAQSLFDFSGLALDSNVTVTVENTAVTWPKGSINTGSIVLISAGSNAIGIRNLAALFVLDAVATNGASVVRVDAQSSFPVSKAAVLAIDYGRCEECTGALVSINTPLVVDGSSMFRVTNCKAVGASKGLLASAGSTTVSDKSVYLVSDSAVESASLFSFLTGIEGSSEPYPFTVSGGSTVSFLNLEAPSTGITNQDTLSPSADSKVIGGGCVIKGVALNTAEVYKSNGLAVTTVVNRQGASGGTCANAKCIPGNTVDYNPPSCTTIVDPTQNYNPTGACVVPNCITCDRLSPSTRCTQCATGYILTSDQRCILPTTKPPVCTAPHCTQCVTGSGSYCSTCATGYILTSDQRCILPTTKPPVCTVPYCTQCVTGSGSYCSTCATGYILTSDQRCILPTTKPPVCTAPHCTQCVTGSGSYCSTCRYGYTSVNGACIANANANAAAGAHTVALAAVVCVAAALYAL</sequence>
<dbReference type="InterPro" id="IPR000742">
    <property type="entry name" value="EGF"/>
</dbReference>
<feature type="domain" description="EGF-like" evidence="2">
    <location>
        <begin position="527"/>
        <end position="559"/>
    </location>
</feature>
<accession>A0AAW3AWH3</accession>
<dbReference type="Proteomes" id="UP001482455">
    <property type="component" value="Unassembled WGS sequence"/>
</dbReference>
<dbReference type="PANTHER" id="PTHR23275">
    <property type="entry name" value="CABRIOLET.-RELATED"/>
    <property type="match status" value="1"/>
</dbReference>
<gene>
    <name evidence="3" type="ORF">Q4I30_000930</name>
</gene>
<proteinExistence type="predicted"/>
<evidence type="ECO:0000313" key="3">
    <source>
        <dbReference type="EMBL" id="KAL0514705.1"/>
    </source>
</evidence>
<organism evidence="3 4">
    <name type="scientific">Leishmania utingensis</name>
    <dbReference type="NCBI Taxonomy" id="653362"/>
    <lineage>
        <taxon>Eukaryota</taxon>
        <taxon>Discoba</taxon>
        <taxon>Euglenozoa</taxon>
        <taxon>Kinetoplastea</taxon>
        <taxon>Metakinetoplastina</taxon>
        <taxon>Trypanosomatida</taxon>
        <taxon>Trypanosomatidae</taxon>
        <taxon>Leishmaniinae</taxon>
        <taxon>Leishmania</taxon>
    </lineage>
</organism>
<dbReference type="InterPro" id="IPR009030">
    <property type="entry name" value="Growth_fac_rcpt_cys_sf"/>
</dbReference>
<keyword evidence="1" id="KW-0732">Signal</keyword>
<dbReference type="SMART" id="SM00181">
    <property type="entry name" value="EGF"/>
    <property type="match status" value="4"/>
</dbReference>
<feature type="domain" description="EGF-like" evidence="2">
    <location>
        <begin position="486"/>
        <end position="519"/>
    </location>
</feature>
<evidence type="ECO:0000256" key="1">
    <source>
        <dbReference type="SAM" id="SignalP"/>
    </source>
</evidence>
<dbReference type="PANTHER" id="PTHR23275:SF100">
    <property type="entry name" value="EGF-LIKE DOMAIN-CONTAINING PROTEIN"/>
    <property type="match status" value="1"/>
</dbReference>
<dbReference type="AlphaFoldDB" id="A0AAW3AWH3"/>
<dbReference type="InterPro" id="IPR052798">
    <property type="entry name" value="Giardia_VSA"/>
</dbReference>
<keyword evidence="4" id="KW-1185">Reference proteome</keyword>
<evidence type="ECO:0000259" key="2">
    <source>
        <dbReference type="SMART" id="SM00181"/>
    </source>
</evidence>
<feature type="chain" id="PRO_5043408204" description="EGF-like domain-containing protein" evidence="1">
    <location>
        <begin position="28"/>
        <end position="588"/>
    </location>
</feature>
<evidence type="ECO:0000313" key="4">
    <source>
        <dbReference type="Proteomes" id="UP001482455"/>
    </source>
</evidence>
<protein>
    <recommendedName>
        <fullName evidence="2">EGF-like domain-containing protein</fullName>
    </recommendedName>
</protein>
<feature type="signal peptide" evidence="1">
    <location>
        <begin position="1"/>
        <end position="27"/>
    </location>
</feature>
<feature type="domain" description="EGF-like" evidence="2">
    <location>
        <begin position="403"/>
        <end position="437"/>
    </location>
</feature>
<dbReference type="EMBL" id="JBAMZL010000005">
    <property type="protein sequence ID" value="KAL0514705.1"/>
    <property type="molecule type" value="Genomic_DNA"/>
</dbReference>
<feature type="domain" description="EGF-like" evidence="2">
    <location>
        <begin position="445"/>
        <end position="478"/>
    </location>
</feature>